<comment type="caution">
    <text evidence="2">The sequence shown here is derived from an EMBL/GenBank/DDBJ whole genome shotgun (WGS) entry which is preliminary data.</text>
</comment>
<protein>
    <submittedName>
        <fullName evidence="2">Uncharacterized protein</fullName>
    </submittedName>
</protein>
<dbReference type="Proteomes" id="UP000315440">
    <property type="component" value="Unassembled WGS sequence"/>
</dbReference>
<proteinExistence type="predicted"/>
<feature type="compositionally biased region" description="Polar residues" evidence="1">
    <location>
        <begin position="323"/>
        <end position="335"/>
    </location>
</feature>
<evidence type="ECO:0000256" key="1">
    <source>
        <dbReference type="SAM" id="MobiDB-lite"/>
    </source>
</evidence>
<keyword evidence="3" id="KW-1185">Reference proteome</keyword>
<evidence type="ECO:0000313" key="2">
    <source>
        <dbReference type="EMBL" id="TWT90125.1"/>
    </source>
</evidence>
<feature type="region of interest" description="Disordered" evidence="1">
    <location>
        <begin position="1"/>
        <end position="28"/>
    </location>
</feature>
<organism evidence="2 3">
    <name type="scientific">Pseudobythopirellula maris</name>
    <dbReference type="NCBI Taxonomy" id="2527991"/>
    <lineage>
        <taxon>Bacteria</taxon>
        <taxon>Pseudomonadati</taxon>
        <taxon>Planctomycetota</taxon>
        <taxon>Planctomycetia</taxon>
        <taxon>Pirellulales</taxon>
        <taxon>Lacipirellulaceae</taxon>
        <taxon>Pseudobythopirellula</taxon>
    </lineage>
</organism>
<sequence>MAWLKKHRTDRPHSVGANHRHTARRRRGRQLRIEQCESRVMLAGDTGDRFVDLFDSDTAGAGSAYYLSDGGQRFEFSFQNSSGLVGYPTSLAELRSSHQFTITAVDEATDNIPRIVIVQPQDIDTGWRNSVVGSPSYDADTPAVGNANDSDGVGLADLLDRLKETDFVMDADSLGSDQLLDFGRPDPMPQLPATPAADSPLIDLAGLMTPTERGVSGHELTPTPRATVAAWSAQDSELLLASHRVKSPTASAHLASTDKLTSQWDRAWAVEVAPAADATPTTREAGDASLPGPVGSHSPVGSHRPVGSHNAAGSHGPAGSRGGSNTENPASTAPTDALSQGLWLLERFASDETAAGLAAMAPRGGGGLSAERQGAHDTVFAGLAAEEGIAAQGFGVAADRRYGWAATAAALLVAHGAWRYGVPAETRKERREDRRPG</sequence>
<feature type="region of interest" description="Disordered" evidence="1">
    <location>
        <begin position="275"/>
        <end position="335"/>
    </location>
</feature>
<feature type="compositionally biased region" description="Basic residues" evidence="1">
    <location>
        <begin position="18"/>
        <end position="28"/>
    </location>
</feature>
<dbReference type="EMBL" id="SJPQ01000001">
    <property type="protein sequence ID" value="TWT90125.1"/>
    <property type="molecule type" value="Genomic_DNA"/>
</dbReference>
<accession>A0A5C5ZST2</accession>
<gene>
    <name evidence="2" type="ORF">Mal64_05080</name>
</gene>
<reference evidence="2 3" key="1">
    <citation type="submission" date="2019-02" db="EMBL/GenBank/DDBJ databases">
        <title>Deep-cultivation of Planctomycetes and their phenomic and genomic characterization uncovers novel biology.</title>
        <authorList>
            <person name="Wiegand S."/>
            <person name="Jogler M."/>
            <person name="Boedeker C."/>
            <person name="Pinto D."/>
            <person name="Vollmers J."/>
            <person name="Rivas-Marin E."/>
            <person name="Kohn T."/>
            <person name="Peeters S.H."/>
            <person name="Heuer A."/>
            <person name="Rast P."/>
            <person name="Oberbeckmann S."/>
            <person name="Bunk B."/>
            <person name="Jeske O."/>
            <person name="Meyerdierks A."/>
            <person name="Storesund J.E."/>
            <person name="Kallscheuer N."/>
            <person name="Luecker S."/>
            <person name="Lage O.M."/>
            <person name="Pohl T."/>
            <person name="Merkel B.J."/>
            <person name="Hornburger P."/>
            <person name="Mueller R.-W."/>
            <person name="Bruemmer F."/>
            <person name="Labrenz M."/>
            <person name="Spormann A.M."/>
            <person name="Op Den Camp H."/>
            <person name="Overmann J."/>
            <person name="Amann R."/>
            <person name="Jetten M.S.M."/>
            <person name="Mascher T."/>
            <person name="Medema M.H."/>
            <person name="Devos D.P."/>
            <person name="Kaster A.-K."/>
            <person name="Ovreas L."/>
            <person name="Rohde M."/>
            <person name="Galperin M.Y."/>
            <person name="Jogler C."/>
        </authorList>
    </citation>
    <scope>NUCLEOTIDE SEQUENCE [LARGE SCALE GENOMIC DNA]</scope>
    <source>
        <strain evidence="2 3">Mal64</strain>
    </source>
</reference>
<feature type="compositionally biased region" description="Basic residues" evidence="1">
    <location>
        <begin position="1"/>
        <end position="10"/>
    </location>
</feature>
<evidence type="ECO:0000313" key="3">
    <source>
        <dbReference type="Proteomes" id="UP000315440"/>
    </source>
</evidence>
<name>A0A5C5ZST2_9BACT</name>
<dbReference type="AlphaFoldDB" id="A0A5C5ZST2"/>